<dbReference type="Proteomes" id="UP000601435">
    <property type="component" value="Unassembled WGS sequence"/>
</dbReference>
<feature type="transmembrane region" description="Helical" evidence="5">
    <location>
        <begin position="186"/>
        <end position="208"/>
    </location>
</feature>
<dbReference type="InterPro" id="IPR003938">
    <property type="entry name" value="K_chnl_volt-dep_EAG/ELK/ERG"/>
</dbReference>
<accession>A0A812PQR6</accession>
<dbReference type="PANTHER" id="PTHR47823:SF9">
    <property type="entry name" value="CHROMOSOME UNDETERMINED SCAFFOLD_10, WHOLE GENOME SHOTGUN SEQUENCE"/>
    <property type="match status" value="1"/>
</dbReference>
<reference evidence="7" key="1">
    <citation type="submission" date="2021-02" db="EMBL/GenBank/DDBJ databases">
        <authorList>
            <person name="Dougan E. K."/>
            <person name="Rhodes N."/>
            <person name="Thang M."/>
            <person name="Chan C."/>
        </authorList>
    </citation>
    <scope>NUCLEOTIDE SEQUENCE</scope>
</reference>
<evidence type="ECO:0000256" key="1">
    <source>
        <dbReference type="ARBA" id="ARBA00004141"/>
    </source>
</evidence>
<dbReference type="GO" id="GO:0005249">
    <property type="term" value="F:voltage-gated potassium channel activity"/>
    <property type="evidence" value="ECO:0007669"/>
    <property type="project" value="InterPro"/>
</dbReference>
<dbReference type="PRINTS" id="PR01463">
    <property type="entry name" value="EAGCHANLFMLY"/>
</dbReference>
<evidence type="ECO:0000259" key="6">
    <source>
        <dbReference type="Pfam" id="PF00520"/>
    </source>
</evidence>
<organism evidence="7 8">
    <name type="scientific">Symbiodinium necroappetens</name>
    <dbReference type="NCBI Taxonomy" id="1628268"/>
    <lineage>
        <taxon>Eukaryota</taxon>
        <taxon>Sar</taxon>
        <taxon>Alveolata</taxon>
        <taxon>Dinophyceae</taxon>
        <taxon>Suessiales</taxon>
        <taxon>Symbiodiniaceae</taxon>
        <taxon>Symbiodinium</taxon>
    </lineage>
</organism>
<sequence length="348" mass="39951">FVVDVVVPFFFSYVSSDGKEVVSLRRIARRYILGNFTINLISSLPEPFVEALVSVALAEDINSNQANRALRIIRMQQMTKLLKYLRVVKLIQLVEWVKHYKFVAVLNLLLGLIWLVHVLACGWYLCAALHDDHMETWLAFRLVNQDQDMLLYRPPMEQWIHAVYFVFTVFTTVGFGDFSVKTLPEVLYVCFTMLIGTVMHSIIVGKVISEVSQDTELKTLAQHRQRLVAGFMQHARLRGHMAKSLQNWVRHGLRDVPRQHDLEEMQQLIITDMPLNLAREMHGSLFDGELARNAFLTHPTLPGIPARLPLLLSVVLVPKLYDSWRLAVSKYIAYRTAIPDCPQRTSGL</sequence>
<dbReference type="OrthoDB" id="428963at2759"/>
<feature type="non-terminal residue" evidence="7">
    <location>
        <position position="1"/>
    </location>
</feature>
<comment type="subcellular location">
    <subcellularLocation>
        <location evidence="1">Membrane</location>
        <topology evidence="1">Multi-pass membrane protein</topology>
    </subcellularLocation>
</comment>
<evidence type="ECO:0000256" key="4">
    <source>
        <dbReference type="ARBA" id="ARBA00023136"/>
    </source>
</evidence>
<keyword evidence="3 5" id="KW-1133">Transmembrane helix</keyword>
<evidence type="ECO:0000256" key="3">
    <source>
        <dbReference type="ARBA" id="ARBA00022989"/>
    </source>
</evidence>
<evidence type="ECO:0000313" key="7">
    <source>
        <dbReference type="EMBL" id="CAE7359631.1"/>
    </source>
</evidence>
<keyword evidence="4 5" id="KW-0472">Membrane</keyword>
<dbReference type="GO" id="GO:0016020">
    <property type="term" value="C:membrane"/>
    <property type="evidence" value="ECO:0007669"/>
    <property type="project" value="UniProtKB-SubCell"/>
</dbReference>
<dbReference type="AlphaFoldDB" id="A0A812PQR6"/>
<dbReference type="PANTHER" id="PTHR47823">
    <property type="entry name" value="ION_TRANS DOMAIN-CONTAINING PROTEIN"/>
    <property type="match status" value="1"/>
</dbReference>
<comment type="caution">
    <text evidence="7">The sequence shown here is derived from an EMBL/GenBank/DDBJ whole genome shotgun (WGS) entry which is preliminary data.</text>
</comment>
<protein>
    <submittedName>
        <fullName evidence="7">KCNH2 protein</fullName>
    </submittedName>
</protein>
<keyword evidence="2 5" id="KW-0812">Transmembrane</keyword>
<feature type="transmembrane region" description="Helical" evidence="5">
    <location>
        <begin position="159"/>
        <end position="179"/>
    </location>
</feature>
<evidence type="ECO:0000256" key="5">
    <source>
        <dbReference type="SAM" id="Phobius"/>
    </source>
</evidence>
<feature type="domain" description="Ion transport" evidence="6">
    <location>
        <begin position="1"/>
        <end position="216"/>
    </location>
</feature>
<keyword evidence="8" id="KW-1185">Reference proteome</keyword>
<evidence type="ECO:0000256" key="2">
    <source>
        <dbReference type="ARBA" id="ARBA00022692"/>
    </source>
</evidence>
<dbReference type="SUPFAM" id="SSF81324">
    <property type="entry name" value="Voltage-gated potassium channels"/>
    <property type="match status" value="1"/>
</dbReference>
<name>A0A812PQR6_9DINO</name>
<proteinExistence type="predicted"/>
<dbReference type="Gene3D" id="1.10.287.70">
    <property type="match status" value="1"/>
</dbReference>
<dbReference type="EMBL" id="CAJNJA010015308">
    <property type="protein sequence ID" value="CAE7359631.1"/>
    <property type="molecule type" value="Genomic_DNA"/>
</dbReference>
<evidence type="ECO:0000313" key="8">
    <source>
        <dbReference type="Proteomes" id="UP000601435"/>
    </source>
</evidence>
<dbReference type="Pfam" id="PF00520">
    <property type="entry name" value="Ion_trans"/>
    <property type="match status" value="1"/>
</dbReference>
<dbReference type="InterPro" id="IPR005821">
    <property type="entry name" value="Ion_trans_dom"/>
</dbReference>
<gene>
    <name evidence="7" type="primary">KCNH2</name>
    <name evidence="7" type="ORF">SNEC2469_LOCUS9470</name>
</gene>
<feature type="transmembrane region" description="Helical" evidence="5">
    <location>
        <begin position="102"/>
        <end position="125"/>
    </location>
</feature>